<organism evidence="1 2">
    <name type="scientific">Litorisediminicola beolgyonensis</name>
    <dbReference type="NCBI Taxonomy" id="1173614"/>
    <lineage>
        <taxon>Bacteria</taxon>
        <taxon>Pseudomonadati</taxon>
        <taxon>Pseudomonadota</taxon>
        <taxon>Alphaproteobacteria</taxon>
        <taxon>Rhodobacterales</taxon>
        <taxon>Paracoccaceae</taxon>
        <taxon>Litorisediminicola</taxon>
    </lineage>
</organism>
<sequence length="357" mass="39645">MTFWIGFVFTVPVLVLHLALPEAARVSPLAALEADPEAIEALTVGSSHGRDIYYPAMGLTGHALSEDAGDINTADLKLRAAISRLPNLKYVFMPVSPVLLTYDRRIGDPGDWLVHRSWLRNTPMPGEGAAITTSERLTLWSTRLASLEPFIRVNEISKNAVTRLVRGALGGVDDKIDAQACHVIENPPDFPHEYGIRNGFQRTPLPADCIPRASEMNAWNHLHHADGSLTAKPEIRAENLVHLTRMAKAAREAGLQLIFFVPPVTQAYYETPELLRHWEIERPLIEELAEREGARFVDFHDFFWSGAYRTKNAVFVDGNHLTIHGAAVFSEALARELEIGSGADVFAETETESDLRN</sequence>
<dbReference type="RefSeq" id="WP_386804736.1">
    <property type="nucleotide sequence ID" value="NZ_JBHTMU010000028.1"/>
</dbReference>
<proteinExistence type="predicted"/>
<gene>
    <name evidence="1" type="ORF">ACFQ4E_14425</name>
</gene>
<dbReference type="Gene3D" id="3.40.50.1110">
    <property type="entry name" value="SGNH hydrolase"/>
    <property type="match status" value="1"/>
</dbReference>
<evidence type="ECO:0008006" key="3">
    <source>
        <dbReference type="Google" id="ProtNLM"/>
    </source>
</evidence>
<evidence type="ECO:0000313" key="1">
    <source>
        <dbReference type="EMBL" id="MFD1343623.1"/>
    </source>
</evidence>
<keyword evidence="2" id="KW-1185">Reference proteome</keyword>
<dbReference type="Proteomes" id="UP001597135">
    <property type="component" value="Unassembled WGS sequence"/>
</dbReference>
<dbReference type="SUPFAM" id="SSF52266">
    <property type="entry name" value="SGNH hydrolase"/>
    <property type="match status" value="1"/>
</dbReference>
<protein>
    <recommendedName>
        <fullName evidence="3">AlgX/AlgJ SGNH hydrolase-like domain-containing protein</fullName>
    </recommendedName>
</protein>
<comment type="caution">
    <text evidence="1">The sequence shown here is derived from an EMBL/GenBank/DDBJ whole genome shotgun (WGS) entry which is preliminary data.</text>
</comment>
<accession>A0ABW3ZLV6</accession>
<name>A0ABW3ZLV6_9RHOB</name>
<evidence type="ECO:0000313" key="2">
    <source>
        <dbReference type="Proteomes" id="UP001597135"/>
    </source>
</evidence>
<dbReference type="InterPro" id="IPR036514">
    <property type="entry name" value="SGNH_hydro_sf"/>
</dbReference>
<reference evidence="2" key="1">
    <citation type="journal article" date="2019" name="Int. J. Syst. Evol. Microbiol.">
        <title>The Global Catalogue of Microorganisms (GCM) 10K type strain sequencing project: providing services to taxonomists for standard genome sequencing and annotation.</title>
        <authorList>
            <consortium name="The Broad Institute Genomics Platform"/>
            <consortium name="The Broad Institute Genome Sequencing Center for Infectious Disease"/>
            <person name="Wu L."/>
            <person name="Ma J."/>
        </authorList>
    </citation>
    <scope>NUCLEOTIDE SEQUENCE [LARGE SCALE GENOMIC DNA]</scope>
    <source>
        <strain evidence="2">CCUG 62953</strain>
    </source>
</reference>
<dbReference type="EMBL" id="JBHTMU010000028">
    <property type="protein sequence ID" value="MFD1343623.1"/>
    <property type="molecule type" value="Genomic_DNA"/>
</dbReference>